<proteinExistence type="predicted"/>
<comment type="caution">
    <text evidence="2">The sequence shown here is derived from an EMBL/GenBank/DDBJ whole genome shotgun (WGS) entry which is preliminary data.</text>
</comment>
<dbReference type="RefSeq" id="WP_319007305.1">
    <property type="nucleotide sequence ID" value="NZ_JAWJZF010000122.1"/>
</dbReference>
<dbReference type="PANTHER" id="PTHR35604">
    <property type="entry name" value="TRANSPOSASE INSH FOR INSERTION SEQUENCE ELEMENT IS5A-RELATED"/>
    <property type="match status" value="1"/>
</dbReference>
<sequence length="163" mass="18197">MSQPGFFDAERRYEALDAAGDPLVALHRAVAWERFRPQLLSALHAAGARVSPALRKSAAGCKPWDEVLMFKVLILQHLYNLADDRVEYMIRDRLSFMRFLGLGLHDKVPDAKTVWAFREALTKSNAATALFETFSEQLQALGYAARGGQIIDATIVPVPVNRN</sequence>
<dbReference type="Pfam" id="PF05598">
    <property type="entry name" value="DUF772"/>
    <property type="match status" value="1"/>
</dbReference>
<evidence type="ECO:0000313" key="2">
    <source>
        <dbReference type="EMBL" id="MDX2290697.1"/>
    </source>
</evidence>
<feature type="domain" description="Transposase InsH N-terminal" evidence="1">
    <location>
        <begin position="14"/>
        <end position="119"/>
    </location>
</feature>
<name>A0ABU4JYZ3_9ACTN</name>
<dbReference type="PANTHER" id="PTHR35604:SF2">
    <property type="entry name" value="TRANSPOSASE INSH FOR INSERTION SEQUENCE ELEMENT IS5A-RELATED"/>
    <property type="match status" value="1"/>
</dbReference>
<gene>
    <name evidence="2" type="ORF">R2363_00620</name>
</gene>
<accession>A0ABU4JYZ3</accession>
<protein>
    <submittedName>
        <fullName evidence="2">Transposase</fullName>
    </submittedName>
</protein>
<reference evidence="2 3" key="1">
    <citation type="submission" date="2023-10" db="EMBL/GenBank/DDBJ databases">
        <authorList>
            <person name="Wang X.X."/>
        </authorList>
    </citation>
    <scope>NUCLEOTIDE SEQUENCE [LARGE SCALE GENOMIC DNA]</scope>
    <source>
        <strain evidence="2 3">NBRC 12816</strain>
    </source>
</reference>
<feature type="non-terminal residue" evidence="2">
    <location>
        <position position="163"/>
    </location>
</feature>
<organism evidence="2 3">
    <name type="scientific">Streptomyces roseolus</name>
    <dbReference type="NCBI Taxonomy" id="67358"/>
    <lineage>
        <taxon>Bacteria</taxon>
        <taxon>Bacillati</taxon>
        <taxon>Actinomycetota</taxon>
        <taxon>Actinomycetes</taxon>
        <taxon>Kitasatosporales</taxon>
        <taxon>Streptomycetaceae</taxon>
        <taxon>Streptomyces</taxon>
    </lineage>
</organism>
<dbReference type="EMBL" id="JAWJZF010000122">
    <property type="protein sequence ID" value="MDX2290697.1"/>
    <property type="molecule type" value="Genomic_DNA"/>
</dbReference>
<evidence type="ECO:0000259" key="1">
    <source>
        <dbReference type="Pfam" id="PF05598"/>
    </source>
</evidence>
<keyword evidence="3" id="KW-1185">Reference proteome</keyword>
<evidence type="ECO:0000313" key="3">
    <source>
        <dbReference type="Proteomes" id="UP001278571"/>
    </source>
</evidence>
<dbReference type="InterPro" id="IPR008490">
    <property type="entry name" value="Transposase_InsH_N"/>
</dbReference>
<dbReference type="Proteomes" id="UP001278571">
    <property type="component" value="Unassembled WGS sequence"/>
</dbReference>